<reference evidence="1" key="2">
    <citation type="journal article" date="2015" name="Fish Shellfish Immunol.">
        <title>Early steps in the European eel (Anguilla anguilla)-Vibrio vulnificus interaction in the gills: Role of the RtxA13 toxin.</title>
        <authorList>
            <person name="Callol A."/>
            <person name="Pajuelo D."/>
            <person name="Ebbesson L."/>
            <person name="Teles M."/>
            <person name="MacKenzie S."/>
            <person name="Amaro C."/>
        </authorList>
    </citation>
    <scope>NUCLEOTIDE SEQUENCE</scope>
</reference>
<dbReference type="AlphaFoldDB" id="A0A0E9QIL7"/>
<organism evidence="1">
    <name type="scientific">Anguilla anguilla</name>
    <name type="common">European freshwater eel</name>
    <name type="synonym">Muraena anguilla</name>
    <dbReference type="NCBI Taxonomy" id="7936"/>
    <lineage>
        <taxon>Eukaryota</taxon>
        <taxon>Metazoa</taxon>
        <taxon>Chordata</taxon>
        <taxon>Craniata</taxon>
        <taxon>Vertebrata</taxon>
        <taxon>Euteleostomi</taxon>
        <taxon>Actinopterygii</taxon>
        <taxon>Neopterygii</taxon>
        <taxon>Teleostei</taxon>
        <taxon>Anguilliformes</taxon>
        <taxon>Anguillidae</taxon>
        <taxon>Anguilla</taxon>
    </lineage>
</organism>
<protein>
    <submittedName>
        <fullName evidence="1">Uncharacterized protein</fullName>
    </submittedName>
</protein>
<accession>A0A0E9QIL7</accession>
<reference evidence="1" key="1">
    <citation type="submission" date="2014-11" db="EMBL/GenBank/DDBJ databases">
        <authorList>
            <person name="Amaro Gonzalez C."/>
        </authorList>
    </citation>
    <scope>NUCLEOTIDE SEQUENCE</scope>
</reference>
<dbReference type="EMBL" id="GBXM01092250">
    <property type="protein sequence ID" value="JAH16327.1"/>
    <property type="molecule type" value="Transcribed_RNA"/>
</dbReference>
<evidence type="ECO:0000313" key="1">
    <source>
        <dbReference type="EMBL" id="JAH16327.1"/>
    </source>
</evidence>
<proteinExistence type="predicted"/>
<sequence length="35" mass="3990">MARSCLRDEKPIKPTRLQRMHFPQGLPVSIKGNIA</sequence>
<name>A0A0E9QIL7_ANGAN</name>